<dbReference type="EMBL" id="CATQJL010000316">
    <property type="protein sequence ID" value="CAJ0604925.1"/>
    <property type="molecule type" value="Genomic_DNA"/>
</dbReference>
<comment type="caution">
    <text evidence="1">The sequence shown here is derived from an EMBL/GenBank/DDBJ whole genome shotgun (WGS) entry which is preliminary data.</text>
</comment>
<name>A0AA36MBY9_CYLNA</name>
<dbReference type="Proteomes" id="UP001176961">
    <property type="component" value="Unassembled WGS sequence"/>
</dbReference>
<protein>
    <submittedName>
        <fullName evidence="1">Uncharacterized protein</fullName>
    </submittedName>
</protein>
<accession>A0AA36MBY9</accession>
<dbReference type="AlphaFoldDB" id="A0AA36MBY9"/>
<sequence length="99" mass="11554">MPYYTPPFNVGAKLARRLQLGLSPGDEFVVTWEQHINQTRYHQLRLSSLNCSKCIMNNINEVRKSYWLRQVATKIQKYQNCDISDNPISVCYSPFTLVL</sequence>
<keyword evidence="2" id="KW-1185">Reference proteome</keyword>
<evidence type="ECO:0000313" key="1">
    <source>
        <dbReference type="EMBL" id="CAJ0604925.1"/>
    </source>
</evidence>
<evidence type="ECO:0000313" key="2">
    <source>
        <dbReference type="Proteomes" id="UP001176961"/>
    </source>
</evidence>
<organism evidence="1 2">
    <name type="scientific">Cylicocyclus nassatus</name>
    <name type="common">Nematode worm</name>
    <dbReference type="NCBI Taxonomy" id="53992"/>
    <lineage>
        <taxon>Eukaryota</taxon>
        <taxon>Metazoa</taxon>
        <taxon>Ecdysozoa</taxon>
        <taxon>Nematoda</taxon>
        <taxon>Chromadorea</taxon>
        <taxon>Rhabditida</taxon>
        <taxon>Rhabditina</taxon>
        <taxon>Rhabditomorpha</taxon>
        <taxon>Strongyloidea</taxon>
        <taxon>Strongylidae</taxon>
        <taxon>Cylicocyclus</taxon>
    </lineage>
</organism>
<proteinExistence type="predicted"/>
<reference evidence="1" key="1">
    <citation type="submission" date="2023-07" db="EMBL/GenBank/DDBJ databases">
        <authorList>
            <consortium name="CYATHOMIX"/>
        </authorList>
    </citation>
    <scope>NUCLEOTIDE SEQUENCE</scope>
    <source>
        <strain evidence="1">N/A</strain>
    </source>
</reference>
<gene>
    <name evidence="1" type="ORF">CYNAS_LOCUS16908</name>
</gene>